<proteinExistence type="predicted"/>
<organism evidence="1">
    <name type="scientific">Anguilla anguilla</name>
    <name type="common">European freshwater eel</name>
    <name type="synonym">Muraena anguilla</name>
    <dbReference type="NCBI Taxonomy" id="7936"/>
    <lineage>
        <taxon>Eukaryota</taxon>
        <taxon>Metazoa</taxon>
        <taxon>Chordata</taxon>
        <taxon>Craniata</taxon>
        <taxon>Vertebrata</taxon>
        <taxon>Euteleostomi</taxon>
        <taxon>Actinopterygii</taxon>
        <taxon>Neopterygii</taxon>
        <taxon>Teleostei</taxon>
        <taxon>Anguilliformes</taxon>
        <taxon>Anguillidae</taxon>
        <taxon>Anguilla</taxon>
    </lineage>
</organism>
<dbReference type="EMBL" id="GBXM01052618">
    <property type="protein sequence ID" value="JAH55959.1"/>
    <property type="molecule type" value="Transcribed_RNA"/>
</dbReference>
<accession>A0A0E9TQG7</accession>
<reference evidence="1" key="1">
    <citation type="submission" date="2014-11" db="EMBL/GenBank/DDBJ databases">
        <authorList>
            <person name="Amaro Gonzalez C."/>
        </authorList>
    </citation>
    <scope>NUCLEOTIDE SEQUENCE</scope>
</reference>
<dbReference type="AlphaFoldDB" id="A0A0E9TQG7"/>
<sequence>MFYNAPTHFGEAVSAGTNTRKQSQVRIIFTDF</sequence>
<name>A0A0E9TQG7_ANGAN</name>
<reference evidence="1" key="2">
    <citation type="journal article" date="2015" name="Fish Shellfish Immunol.">
        <title>Early steps in the European eel (Anguilla anguilla)-Vibrio vulnificus interaction in the gills: Role of the RtxA13 toxin.</title>
        <authorList>
            <person name="Callol A."/>
            <person name="Pajuelo D."/>
            <person name="Ebbesson L."/>
            <person name="Teles M."/>
            <person name="MacKenzie S."/>
            <person name="Amaro C."/>
        </authorList>
    </citation>
    <scope>NUCLEOTIDE SEQUENCE</scope>
</reference>
<evidence type="ECO:0000313" key="1">
    <source>
        <dbReference type="EMBL" id="JAH55959.1"/>
    </source>
</evidence>
<protein>
    <submittedName>
        <fullName evidence="1">Uncharacterized protein</fullName>
    </submittedName>
</protein>